<dbReference type="Pfam" id="PF04525">
    <property type="entry name" value="LOR"/>
    <property type="match status" value="1"/>
</dbReference>
<evidence type="ECO:0000313" key="2">
    <source>
        <dbReference type="EMBL" id="ORY38950.1"/>
    </source>
</evidence>
<dbReference type="OrthoDB" id="2149306at2759"/>
<evidence type="ECO:0000313" key="3">
    <source>
        <dbReference type="Proteomes" id="UP000193920"/>
    </source>
</evidence>
<organism evidence="2 3">
    <name type="scientific">Neocallimastix californiae</name>
    <dbReference type="NCBI Taxonomy" id="1754190"/>
    <lineage>
        <taxon>Eukaryota</taxon>
        <taxon>Fungi</taxon>
        <taxon>Fungi incertae sedis</taxon>
        <taxon>Chytridiomycota</taxon>
        <taxon>Chytridiomycota incertae sedis</taxon>
        <taxon>Neocallimastigomycetes</taxon>
        <taxon>Neocallimastigales</taxon>
        <taxon>Neocallimastigaceae</taxon>
        <taxon>Neocallimastix</taxon>
    </lineage>
</organism>
<gene>
    <name evidence="2" type="ORF">LY90DRAFT_704370</name>
</gene>
<dbReference type="SUPFAM" id="SSF54518">
    <property type="entry name" value="Tubby C-terminal domain-like"/>
    <property type="match status" value="1"/>
</dbReference>
<dbReference type="Proteomes" id="UP000193920">
    <property type="component" value="Unassembled WGS sequence"/>
</dbReference>
<protein>
    <recommendedName>
        <fullName evidence="4">Tubby C-terminal domain-containing protein</fullName>
    </recommendedName>
</protein>
<dbReference type="Gene3D" id="2.40.160.200">
    <property type="entry name" value="LURP1-related"/>
    <property type="match status" value="1"/>
</dbReference>
<keyword evidence="3" id="KW-1185">Reference proteome</keyword>
<comment type="similarity">
    <text evidence="1">Belongs to the LOR family.</text>
</comment>
<dbReference type="InterPro" id="IPR007612">
    <property type="entry name" value="LOR"/>
</dbReference>
<dbReference type="AlphaFoldDB" id="A0A1Y2BW23"/>
<dbReference type="InterPro" id="IPR025659">
    <property type="entry name" value="Tubby-like_C"/>
</dbReference>
<name>A0A1Y2BW23_9FUNG</name>
<reference evidence="2 3" key="1">
    <citation type="submission" date="2016-08" db="EMBL/GenBank/DDBJ databases">
        <title>A Parts List for Fungal Cellulosomes Revealed by Comparative Genomics.</title>
        <authorList>
            <consortium name="DOE Joint Genome Institute"/>
            <person name="Haitjema C.H."/>
            <person name="Gilmore S.P."/>
            <person name="Henske J.K."/>
            <person name="Solomon K.V."/>
            <person name="De Groot R."/>
            <person name="Kuo A."/>
            <person name="Mondo S.J."/>
            <person name="Salamov A.A."/>
            <person name="Labutti K."/>
            <person name="Zhao Z."/>
            <person name="Chiniquy J."/>
            <person name="Barry K."/>
            <person name="Brewer H.M."/>
            <person name="Purvine S.O."/>
            <person name="Wright A.T."/>
            <person name="Boxma B."/>
            <person name="Van Alen T."/>
            <person name="Hackstein J.H."/>
            <person name="Baker S.E."/>
            <person name="Grigoriev I.V."/>
            <person name="O'Malley M.A."/>
        </authorList>
    </citation>
    <scope>NUCLEOTIDE SEQUENCE [LARGE SCALE GENOMIC DNA]</scope>
    <source>
        <strain evidence="2 3">G1</strain>
    </source>
</reference>
<evidence type="ECO:0008006" key="4">
    <source>
        <dbReference type="Google" id="ProtNLM"/>
    </source>
</evidence>
<proteinExistence type="inferred from homology"/>
<evidence type="ECO:0000256" key="1">
    <source>
        <dbReference type="ARBA" id="ARBA00005437"/>
    </source>
</evidence>
<dbReference type="EMBL" id="MCOG01000134">
    <property type="protein sequence ID" value="ORY38950.1"/>
    <property type="molecule type" value="Genomic_DNA"/>
</dbReference>
<dbReference type="InterPro" id="IPR038595">
    <property type="entry name" value="LOR_sf"/>
</dbReference>
<sequence length="188" mass="21462">MSVTPPEKEIIVFDKNFISQHPCKFFIKEGKTITNDDGITVFNCNDEINKVIVSSNNNPLFNVQCNALNYPIEKLTIYSDSNNAKVISSLKIKRSFLKKKFIIDFFNKTINKNESLNMECDGSYTSCEIYYGKKKEGAPMLCKILKLNTPSEKDYSIELASKVDYLFMVAIAICQMKLNLNTYHMTSS</sequence>
<comment type="caution">
    <text evidence="2">The sequence shown here is derived from an EMBL/GenBank/DDBJ whole genome shotgun (WGS) entry which is preliminary data.</text>
</comment>
<accession>A0A1Y2BW23</accession>